<dbReference type="InterPro" id="IPR003358">
    <property type="entry name" value="tRNA_(Gua-N-7)_MeTrfase_Trmb"/>
</dbReference>
<dbReference type="UniPathway" id="UPA00989"/>
<dbReference type="OrthoDB" id="9802090at2"/>
<keyword evidence="4 9" id="KW-0808">Transferase</keyword>
<protein>
    <recommendedName>
        <fullName evidence="9">tRNA (guanine-N(7)-)-methyltransferase</fullName>
        <ecNumber evidence="9">2.1.1.33</ecNumber>
    </recommendedName>
    <alternativeName>
        <fullName evidence="9">tRNA (guanine(46)-N(7))-methyltransferase</fullName>
    </alternativeName>
    <alternativeName>
        <fullName evidence="9">tRNA(m7G46)-methyltransferase</fullName>
    </alternativeName>
</protein>
<comment type="catalytic activity">
    <reaction evidence="1 9">
        <text>guanosine(46) in tRNA + S-adenosyl-L-methionine = N(7)-methylguanosine(46) in tRNA + S-adenosyl-L-homocysteine</text>
        <dbReference type="Rhea" id="RHEA:42708"/>
        <dbReference type="Rhea" id="RHEA-COMP:10188"/>
        <dbReference type="Rhea" id="RHEA-COMP:10189"/>
        <dbReference type="ChEBI" id="CHEBI:57856"/>
        <dbReference type="ChEBI" id="CHEBI:59789"/>
        <dbReference type="ChEBI" id="CHEBI:74269"/>
        <dbReference type="ChEBI" id="CHEBI:74480"/>
        <dbReference type="EC" id="2.1.1.33"/>
    </reaction>
</comment>
<sequence>MNSFIIRSFVRRSGRVTLAQQRALETLWPRYGVPASQTSLDLQELFGRTAAKHLEIGFGMGDTLVNMAKTHPEYDYLGIDVYRPGVGRLLLQLEANQLSNVRVFCADAVEVLQYQLTVSSLDNVYLFFPDPWPRKRHHKRRLVQPEFIQLLAQRMKAGGYLYLATDWQDYAQQMLSVLETSPDFINSVATGGFAPSAAPVERPLTKFEQRGLRLGNKVWNLLYQRQ</sequence>
<dbReference type="PANTHER" id="PTHR23417">
    <property type="entry name" value="3-DEOXY-D-MANNO-OCTULOSONIC-ACID TRANSFERASE/TRNA GUANINE-N 7 - -METHYLTRANSFERASE"/>
    <property type="match status" value="1"/>
</dbReference>
<dbReference type="GO" id="GO:0008176">
    <property type="term" value="F:tRNA (guanine(46)-N7)-methyltransferase activity"/>
    <property type="evidence" value="ECO:0007669"/>
    <property type="project" value="UniProtKB-UniRule"/>
</dbReference>
<dbReference type="Proteomes" id="UP000031623">
    <property type="component" value="Chromosome"/>
</dbReference>
<evidence type="ECO:0000256" key="2">
    <source>
        <dbReference type="ARBA" id="ARBA00003015"/>
    </source>
</evidence>
<dbReference type="SUPFAM" id="SSF53335">
    <property type="entry name" value="S-adenosyl-L-methionine-dependent methyltransferases"/>
    <property type="match status" value="1"/>
</dbReference>
<comment type="function">
    <text evidence="2 9">Catalyzes the formation of N(7)-methylguanine at position 46 (m7G46) in tRNA.</text>
</comment>
<dbReference type="GO" id="GO:0043527">
    <property type="term" value="C:tRNA methyltransferase complex"/>
    <property type="evidence" value="ECO:0007669"/>
    <property type="project" value="TreeGrafter"/>
</dbReference>
<dbReference type="Pfam" id="PF02390">
    <property type="entry name" value="Methyltransf_4"/>
    <property type="match status" value="1"/>
</dbReference>
<dbReference type="EMBL" id="AP014633">
    <property type="protein sequence ID" value="BAP57763.1"/>
    <property type="molecule type" value="Genomic_DNA"/>
</dbReference>
<feature type="binding site" evidence="9">
    <location>
        <position position="80"/>
    </location>
    <ligand>
        <name>S-adenosyl-L-methionine</name>
        <dbReference type="ChEBI" id="CHEBI:59789"/>
    </ligand>
</feature>
<feature type="binding site" evidence="9">
    <location>
        <position position="55"/>
    </location>
    <ligand>
        <name>S-adenosyl-L-methionine</name>
        <dbReference type="ChEBI" id="CHEBI:59789"/>
    </ligand>
</feature>
<gene>
    <name evidence="9" type="primary">trmB</name>
    <name evidence="10" type="ORF">THII_3466</name>
</gene>
<organism evidence="10 11">
    <name type="scientific">Thioploca ingrica</name>
    <dbReference type="NCBI Taxonomy" id="40754"/>
    <lineage>
        <taxon>Bacteria</taxon>
        <taxon>Pseudomonadati</taxon>
        <taxon>Pseudomonadota</taxon>
        <taxon>Gammaproteobacteria</taxon>
        <taxon>Thiotrichales</taxon>
        <taxon>Thiotrichaceae</taxon>
        <taxon>Thioploca</taxon>
    </lineage>
</organism>
<feature type="binding site" evidence="9">
    <location>
        <position position="166"/>
    </location>
    <ligand>
        <name>substrate</name>
    </ligand>
</feature>
<comment type="similarity">
    <text evidence="8 9">Belongs to the class I-like SAM-binding methyltransferase superfamily. TrmB family.</text>
</comment>
<dbReference type="Gene3D" id="3.40.50.150">
    <property type="entry name" value="Vaccinia Virus protein VP39"/>
    <property type="match status" value="1"/>
</dbReference>
<dbReference type="KEGG" id="tig:THII_3466"/>
<evidence type="ECO:0000256" key="5">
    <source>
        <dbReference type="ARBA" id="ARBA00022691"/>
    </source>
</evidence>
<keyword evidence="6 9" id="KW-0819">tRNA processing</keyword>
<dbReference type="EC" id="2.1.1.33" evidence="9"/>
<feature type="binding site" evidence="9">
    <location>
        <position position="107"/>
    </location>
    <ligand>
        <name>S-adenosyl-L-methionine</name>
        <dbReference type="ChEBI" id="CHEBI:59789"/>
    </ligand>
</feature>
<feature type="binding site" evidence="9">
    <location>
        <position position="130"/>
    </location>
    <ligand>
        <name>S-adenosyl-L-methionine</name>
        <dbReference type="ChEBI" id="CHEBI:59789"/>
    </ligand>
</feature>
<reference evidence="10" key="1">
    <citation type="journal article" date="2014" name="ISME J.">
        <title>Ecophysiology of Thioploca ingrica as revealed by the complete genome sequence supplemented with proteomic evidence.</title>
        <authorList>
            <person name="Kojima H."/>
            <person name="Ogura Y."/>
            <person name="Yamamoto N."/>
            <person name="Togashi T."/>
            <person name="Mori H."/>
            <person name="Watanabe T."/>
            <person name="Nemoto F."/>
            <person name="Kurokawa K."/>
            <person name="Hayashi T."/>
            <person name="Fukui M."/>
        </authorList>
    </citation>
    <scope>NUCLEOTIDE SEQUENCE [LARGE SCALE GENOMIC DNA]</scope>
</reference>
<dbReference type="InterPro" id="IPR029063">
    <property type="entry name" value="SAM-dependent_MTases_sf"/>
</dbReference>
<keyword evidence="5 9" id="KW-0949">S-adenosyl-L-methionine</keyword>
<evidence type="ECO:0000256" key="8">
    <source>
        <dbReference type="ARBA" id="ARBA00060767"/>
    </source>
</evidence>
<evidence type="ECO:0000256" key="1">
    <source>
        <dbReference type="ARBA" id="ARBA00000142"/>
    </source>
</evidence>
<keyword evidence="11" id="KW-1185">Reference proteome</keyword>
<evidence type="ECO:0000256" key="7">
    <source>
        <dbReference type="ARBA" id="ARBA00060552"/>
    </source>
</evidence>
<name>A0A090AHH0_9GAMM</name>
<dbReference type="CDD" id="cd02440">
    <property type="entry name" value="AdoMet_MTases"/>
    <property type="match status" value="1"/>
</dbReference>
<comment type="caution">
    <text evidence="9">Lacks conserved residue(s) required for the propagation of feature annotation.</text>
</comment>
<evidence type="ECO:0000256" key="4">
    <source>
        <dbReference type="ARBA" id="ARBA00022679"/>
    </source>
</evidence>
<dbReference type="AlphaFoldDB" id="A0A090AHH0"/>
<dbReference type="PANTHER" id="PTHR23417:SF14">
    <property type="entry name" value="PENTACOTRIPEPTIDE-REPEAT REGION OF PRORP DOMAIN-CONTAINING PROTEIN"/>
    <property type="match status" value="1"/>
</dbReference>
<evidence type="ECO:0000313" key="10">
    <source>
        <dbReference type="EMBL" id="BAP57763.1"/>
    </source>
</evidence>
<dbReference type="PROSITE" id="PS51625">
    <property type="entry name" value="SAM_MT_TRMB"/>
    <property type="match status" value="1"/>
</dbReference>
<accession>A0A090AHH0</accession>
<comment type="pathway">
    <text evidence="7 9">tRNA modification; N(7)-methylguanine-tRNA biosynthesis.</text>
</comment>
<dbReference type="STRING" id="40754.THII_3466"/>
<dbReference type="HAMAP" id="MF_01057">
    <property type="entry name" value="tRNA_methyltr_TrmB"/>
    <property type="match status" value="1"/>
</dbReference>
<proteinExistence type="inferred from homology"/>
<evidence type="ECO:0000256" key="3">
    <source>
        <dbReference type="ARBA" id="ARBA00022603"/>
    </source>
</evidence>
<evidence type="ECO:0000256" key="6">
    <source>
        <dbReference type="ARBA" id="ARBA00022694"/>
    </source>
</evidence>
<dbReference type="HOGENOM" id="CLU_050910_0_1_6"/>
<feature type="binding site" evidence="9">
    <location>
        <begin position="205"/>
        <end position="208"/>
    </location>
    <ligand>
        <name>substrate</name>
    </ligand>
</feature>
<dbReference type="FunFam" id="3.40.50.150:FF:000035">
    <property type="entry name" value="tRNA (guanine-N(7)-)-methyltransferase"/>
    <property type="match status" value="1"/>
</dbReference>
<dbReference type="NCBIfam" id="TIGR00091">
    <property type="entry name" value="tRNA (guanosine(46)-N7)-methyltransferase TrmB"/>
    <property type="match status" value="1"/>
</dbReference>
<dbReference type="InterPro" id="IPR055361">
    <property type="entry name" value="tRNA_methyltr_TrmB_bact"/>
</dbReference>
<evidence type="ECO:0000313" key="11">
    <source>
        <dbReference type="Proteomes" id="UP000031623"/>
    </source>
</evidence>
<keyword evidence="3 9" id="KW-0489">Methyltransferase</keyword>
<evidence type="ECO:0000256" key="9">
    <source>
        <dbReference type="HAMAP-Rule" id="MF_01057"/>
    </source>
</evidence>